<evidence type="ECO:0000313" key="3">
    <source>
        <dbReference type="Proteomes" id="UP000317863"/>
    </source>
</evidence>
<reference evidence="2 3" key="1">
    <citation type="submission" date="2019-02" db="EMBL/GenBank/DDBJ databases">
        <title>Peptostreptococcaceae bacterium ZHW00191 nov., a new bacterium isolated from the human gut.</title>
        <authorList>
            <person name="Zhou H.-W."/>
            <person name="Chen X.-J."/>
        </authorList>
    </citation>
    <scope>NUCLEOTIDE SEQUENCE [LARGE SCALE GENOMIC DNA]</scope>
    <source>
        <strain evidence="2 3">ZHW00191</strain>
    </source>
</reference>
<comment type="caution">
    <text evidence="2">The sequence shown here is derived from an EMBL/GenBank/DDBJ whole genome shotgun (WGS) entry which is preliminary data.</text>
</comment>
<keyword evidence="1" id="KW-0732">Signal</keyword>
<evidence type="ECO:0000313" key="2">
    <source>
        <dbReference type="EMBL" id="TQQ85404.1"/>
    </source>
</evidence>
<protein>
    <submittedName>
        <fullName evidence="2">Uncharacterized protein</fullName>
    </submittedName>
</protein>
<organism evidence="2 3">
    <name type="scientific">Peptacetobacter hominis</name>
    <dbReference type="NCBI Taxonomy" id="2743610"/>
    <lineage>
        <taxon>Bacteria</taxon>
        <taxon>Bacillati</taxon>
        <taxon>Bacillota</taxon>
        <taxon>Clostridia</taxon>
        <taxon>Peptostreptococcales</taxon>
        <taxon>Peptostreptococcaceae</taxon>
        <taxon>Peptacetobacter</taxon>
    </lineage>
</organism>
<feature type="chain" id="PRO_5039210188" evidence="1">
    <location>
        <begin position="24"/>
        <end position="159"/>
    </location>
</feature>
<evidence type="ECO:0000256" key="1">
    <source>
        <dbReference type="SAM" id="SignalP"/>
    </source>
</evidence>
<dbReference type="Proteomes" id="UP000317863">
    <property type="component" value="Unassembled WGS sequence"/>
</dbReference>
<accession>A0A544QXG4</accession>
<dbReference type="RefSeq" id="WP_142535108.1">
    <property type="nucleotide sequence ID" value="NZ_SGJB01000002.1"/>
</dbReference>
<dbReference type="EMBL" id="SGJB01000002">
    <property type="protein sequence ID" value="TQQ85404.1"/>
    <property type="molecule type" value="Genomic_DNA"/>
</dbReference>
<keyword evidence="3" id="KW-1185">Reference proteome</keyword>
<feature type="signal peptide" evidence="1">
    <location>
        <begin position="1"/>
        <end position="23"/>
    </location>
</feature>
<dbReference type="OrthoDB" id="581550at2"/>
<dbReference type="PROSITE" id="PS51257">
    <property type="entry name" value="PROKAR_LIPOPROTEIN"/>
    <property type="match status" value="1"/>
</dbReference>
<sequence>MKKSLIYILVFMMSVMMSFTGCNKNNQESEVKEEPVQEIKVYCAKCAAESNKLTKVCESCNEETTWAVEKPEIQEEVEEEAYTDTSDNYDNETYTNDEKMGVCRICGKSDSMENLEHLHGIGYMVHIECHEAYPKCENCGNNLFEFESDTPGLCFTCGN</sequence>
<name>A0A544QXG4_9FIRM</name>
<gene>
    <name evidence="2" type="ORF">EXD82_01265</name>
</gene>
<proteinExistence type="predicted"/>
<dbReference type="AlphaFoldDB" id="A0A544QXG4"/>